<accession>A0ABN1L6U8</accession>
<dbReference type="Proteomes" id="UP001500021">
    <property type="component" value="Unassembled WGS sequence"/>
</dbReference>
<dbReference type="PROSITE" id="PS51257">
    <property type="entry name" value="PROKAR_LIPOPROTEIN"/>
    <property type="match status" value="1"/>
</dbReference>
<keyword evidence="1" id="KW-0732">Signal</keyword>
<evidence type="ECO:0000313" key="2">
    <source>
        <dbReference type="EMBL" id="GAA0817103.1"/>
    </source>
</evidence>
<proteinExistence type="predicted"/>
<gene>
    <name evidence="2" type="ORF">GCM10009111_17880</name>
</gene>
<reference evidence="2 3" key="1">
    <citation type="journal article" date="2019" name="Int. J. Syst. Evol. Microbiol.">
        <title>The Global Catalogue of Microorganisms (GCM) 10K type strain sequencing project: providing services to taxonomists for standard genome sequencing and annotation.</title>
        <authorList>
            <consortium name="The Broad Institute Genomics Platform"/>
            <consortium name="The Broad Institute Genome Sequencing Center for Infectious Disease"/>
            <person name="Wu L."/>
            <person name="Ma J."/>
        </authorList>
    </citation>
    <scope>NUCLEOTIDE SEQUENCE [LARGE SCALE GENOMIC DNA]</scope>
    <source>
        <strain evidence="2 3">JCM 15608</strain>
    </source>
</reference>
<sequence length="175" mass="18875">MKHILLTLSILMLSACGGSSGGSDSGDGELIADEGLFTIQNVRFDAKDYYEGEQVTVTEGTSFEVQWVSPTSASYKIDLYLSVNDQGHTDNNKVVELRCGSASFSLCPNATGEVQCEINNNELSCSIDDDFLGSEAFQEKDLSSLQFILKGCDALSHCDVKTFNLSVQKATSSSQ</sequence>
<evidence type="ECO:0000313" key="3">
    <source>
        <dbReference type="Proteomes" id="UP001500021"/>
    </source>
</evidence>
<dbReference type="RefSeq" id="WP_343817088.1">
    <property type="nucleotide sequence ID" value="NZ_BAAAFA010000005.1"/>
</dbReference>
<protein>
    <recommendedName>
        <fullName evidence="4">Lipoprotein</fullName>
    </recommendedName>
</protein>
<feature type="chain" id="PRO_5045234841" description="Lipoprotein" evidence="1">
    <location>
        <begin position="18"/>
        <end position="175"/>
    </location>
</feature>
<evidence type="ECO:0008006" key="4">
    <source>
        <dbReference type="Google" id="ProtNLM"/>
    </source>
</evidence>
<feature type="signal peptide" evidence="1">
    <location>
        <begin position="1"/>
        <end position="17"/>
    </location>
</feature>
<name>A0ABN1L6U8_9GAMM</name>
<keyword evidence="3" id="KW-1185">Reference proteome</keyword>
<dbReference type="EMBL" id="BAAAFA010000005">
    <property type="protein sequence ID" value="GAA0817103.1"/>
    <property type="molecule type" value="Genomic_DNA"/>
</dbReference>
<comment type="caution">
    <text evidence="2">The sequence shown here is derived from an EMBL/GenBank/DDBJ whole genome shotgun (WGS) entry which is preliminary data.</text>
</comment>
<organism evidence="2 3">
    <name type="scientific">Colwellia asteriadis</name>
    <dbReference type="NCBI Taxonomy" id="517723"/>
    <lineage>
        <taxon>Bacteria</taxon>
        <taxon>Pseudomonadati</taxon>
        <taxon>Pseudomonadota</taxon>
        <taxon>Gammaproteobacteria</taxon>
        <taxon>Alteromonadales</taxon>
        <taxon>Colwelliaceae</taxon>
        <taxon>Colwellia</taxon>
    </lineage>
</organism>
<evidence type="ECO:0000256" key="1">
    <source>
        <dbReference type="SAM" id="SignalP"/>
    </source>
</evidence>